<evidence type="ECO:0000256" key="1">
    <source>
        <dbReference type="ARBA" id="ARBA00023015"/>
    </source>
</evidence>
<dbReference type="Pfam" id="PF12833">
    <property type="entry name" value="HTH_18"/>
    <property type="match status" value="1"/>
</dbReference>
<evidence type="ECO:0000256" key="2">
    <source>
        <dbReference type="ARBA" id="ARBA00023125"/>
    </source>
</evidence>
<evidence type="ECO:0000256" key="3">
    <source>
        <dbReference type="ARBA" id="ARBA00023163"/>
    </source>
</evidence>
<reference evidence="5" key="1">
    <citation type="submission" date="2022-07" db="EMBL/GenBank/DDBJ databases">
        <title>Arcobacter roscoffensis sp. nov., a marine bacterium isolated from coastal seawater collected from Roscoff, France.</title>
        <authorList>
            <person name="Pascual J."/>
            <person name="Lepeaux C."/>
            <person name="Methner A."/>
            <person name="Overmann J."/>
        </authorList>
    </citation>
    <scope>NUCLEOTIDE SEQUENCE</scope>
    <source>
        <strain evidence="5">ARW1-2F2</strain>
    </source>
</reference>
<keyword evidence="1" id="KW-0805">Transcription regulation</keyword>
<keyword evidence="3" id="KW-0804">Transcription</keyword>
<dbReference type="PROSITE" id="PS00041">
    <property type="entry name" value="HTH_ARAC_FAMILY_1"/>
    <property type="match status" value="1"/>
</dbReference>
<protein>
    <submittedName>
        <fullName evidence="5">AraC family transcriptional regulator</fullName>
    </submittedName>
</protein>
<organism evidence="5 6">
    <name type="scientific">Arcobacter roscoffensis</name>
    <dbReference type="NCBI Taxonomy" id="2961520"/>
    <lineage>
        <taxon>Bacteria</taxon>
        <taxon>Pseudomonadati</taxon>
        <taxon>Campylobacterota</taxon>
        <taxon>Epsilonproteobacteria</taxon>
        <taxon>Campylobacterales</taxon>
        <taxon>Arcobacteraceae</taxon>
        <taxon>Arcobacter</taxon>
    </lineage>
</organism>
<evidence type="ECO:0000313" key="5">
    <source>
        <dbReference type="EMBL" id="UTJ05105.1"/>
    </source>
</evidence>
<dbReference type="InterPro" id="IPR018062">
    <property type="entry name" value="HTH_AraC-typ_CS"/>
</dbReference>
<sequence length="288" mass="33376">MNKEILQEANKLIKNELINQTNINSVKLFKTIDYSKRQPLTYEFCLILVLQGKKLGYLPNKSFEYNKDNYLVVPISLPFECETYASKEEPFICLAIDIDKKMMFDIISSLSNQEAKNCKTIQMGVFQDSVTPQIEDIVLRLLKTLKSKEESAILGESILKELYYRIATNSNSHFLHKMFLKQKQEAKISKSLKSIHDNFNQPLDIPTLAKQEDMSVSSFHTHFKNITSYSPLQYIKKIRLNKAKDFIEQKNMQVNNTAYAVGYESVSQFSKDFKKYFGYPPKEAKIAL</sequence>
<accession>A0ABY5E2X0</accession>
<dbReference type="PANTHER" id="PTHR43436:SF2">
    <property type="entry name" value="ARAC_XYLS FAMILY TRANSCRIPTIONAL REGULATOR"/>
    <property type="match status" value="1"/>
</dbReference>
<keyword evidence="6" id="KW-1185">Reference proteome</keyword>
<dbReference type="Proteomes" id="UP001060012">
    <property type="component" value="Chromosome"/>
</dbReference>
<proteinExistence type="predicted"/>
<dbReference type="Gene3D" id="1.10.10.60">
    <property type="entry name" value="Homeodomain-like"/>
    <property type="match status" value="2"/>
</dbReference>
<feature type="domain" description="HTH araC/xylS-type" evidence="4">
    <location>
        <begin position="189"/>
        <end position="287"/>
    </location>
</feature>
<name>A0ABY5E2X0_9BACT</name>
<dbReference type="PROSITE" id="PS01124">
    <property type="entry name" value="HTH_ARAC_FAMILY_2"/>
    <property type="match status" value="1"/>
</dbReference>
<dbReference type="PANTHER" id="PTHR43436">
    <property type="entry name" value="ARAC-FAMILY TRANSCRIPTIONAL REGULATOR"/>
    <property type="match status" value="1"/>
</dbReference>
<dbReference type="SUPFAM" id="SSF46689">
    <property type="entry name" value="Homeodomain-like"/>
    <property type="match status" value="2"/>
</dbReference>
<evidence type="ECO:0000313" key="6">
    <source>
        <dbReference type="Proteomes" id="UP001060012"/>
    </source>
</evidence>
<evidence type="ECO:0000259" key="4">
    <source>
        <dbReference type="PROSITE" id="PS01124"/>
    </source>
</evidence>
<dbReference type="InterPro" id="IPR009057">
    <property type="entry name" value="Homeodomain-like_sf"/>
</dbReference>
<gene>
    <name evidence="5" type="ORF">NJU99_07435</name>
</gene>
<dbReference type="InterPro" id="IPR009594">
    <property type="entry name" value="Tscrpt_reg_HTH_AraC_N"/>
</dbReference>
<dbReference type="Pfam" id="PF06719">
    <property type="entry name" value="AraC_N"/>
    <property type="match status" value="1"/>
</dbReference>
<dbReference type="InterPro" id="IPR018060">
    <property type="entry name" value="HTH_AraC"/>
</dbReference>
<keyword evidence="2" id="KW-0238">DNA-binding</keyword>
<dbReference type="EMBL" id="CP100595">
    <property type="protein sequence ID" value="UTJ05105.1"/>
    <property type="molecule type" value="Genomic_DNA"/>
</dbReference>
<dbReference type="RefSeq" id="WP_254575286.1">
    <property type="nucleotide sequence ID" value="NZ_CP100595.1"/>
</dbReference>
<dbReference type="SMART" id="SM00342">
    <property type="entry name" value="HTH_ARAC"/>
    <property type="match status" value="1"/>
</dbReference>